<dbReference type="InterPro" id="IPR000477">
    <property type="entry name" value="RT_dom"/>
</dbReference>
<dbReference type="SUPFAM" id="SSF56672">
    <property type="entry name" value="DNA/RNA polymerases"/>
    <property type="match status" value="1"/>
</dbReference>
<sequence length="211" mass="24079">MQVFTDCWGVFRQNIMAALNDYHRTRVIDASMIETLVCLIPKNSKACKVSHFCPISLVSSLYKTISKVLVRRLRHVVGSTVALEQGAFMEGHQLTYLVLIASESVEEYRHKKKAGFVLKLDLAKAYDHVDWLFLDYVLMKKGIGAIWRKWIYGCISSVSFSVLINGKPQPRFATTRGMCQGCSLSPFLFIIVANVFSRMMKMFIYLPPPFH</sequence>
<keyword evidence="1" id="KW-0472">Membrane</keyword>
<dbReference type="AlphaFoldDB" id="A0AAP0PM31"/>
<comment type="caution">
    <text evidence="3">The sequence shown here is derived from an EMBL/GenBank/DDBJ whole genome shotgun (WGS) entry which is preliminary data.</text>
</comment>
<dbReference type="PANTHER" id="PTHR46890">
    <property type="entry name" value="NON-LTR RETROLELEMENT REVERSE TRANSCRIPTASE-LIKE PROTEIN-RELATED"/>
    <property type="match status" value="1"/>
</dbReference>
<dbReference type="PROSITE" id="PS50878">
    <property type="entry name" value="RT_POL"/>
    <property type="match status" value="1"/>
</dbReference>
<protein>
    <recommendedName>
        <fullName evidence="2">Reverse transcriptase domain-containing protein</fullName>
    </recommendedName>
</protein>
<evidence type="ECO:0000256" key="1">
    <source>
        <dbReference type="SAM" id="Phobius"/>
    </source>
</evidence>
<reference evidence="3 4" key="1">
    <citation type="submission" date="2024-01" db="EMBL/GenBank/DDBJ databases">
        <title>Genome assemblies of Stephania.</title>
        <authorList>
            <person name="Yang L."/>
        </authorList>
    </citation>
    <scope>NUCLEOTIDE SEQUENCE [LARGE SCALE GENOMIC DNA]</scope>
    <source>
        <strain evidence="3">QJT</strain>
        <tissue evidence="3">Leaf</tissue>
    </source>
</reference>
<keyword evidence="1" id="KW-0812">Transmembrane</keyword>
<dbReference type="Proteomes" id="UP001417504">
    <property type="component" value="Unassembled WGS sequence"/>
</dbReference>
<feature type="domain" description="Reverse transcriptase" evidence="2">
    <location>
        <begin position="21"/>
        <end position="211"/>
    </location>
</feature>
<gene>
    <name evidence="3" type="ORF">Sjap_006568</name>
</gene>
<name>A0AAP0PM31_9MAGN</name>
<keyword evidence="1" id="KW-1133">Transmembrane helix</keyword>
<evidence type="ECO:0000313" key="4">
    <source>
        <dbReference type="Proteomes" id="UP001417504"/>
    </source>
</evidence>
<evidence type="ECO:0000313" key="3">
    <source>
        <dbReference type="EMBL" id="KAK9146665.1"/>
    </source>
</evidence>
<dbReference type="InterPro" id="IPR043502">
    <property type="entry name" value="DNA/RNA_pol_sf"/>
</dbReference>
<proteinExistence type="predicted"/>
<dbReference type="Pfam" id="PF00078">
    <property type="entry name" value="RVT_1"/>
    <property type="match status" value="1"/>
</dbReference>
<organism evidence="3 4">
    <name type="scientific">Stephania japonica</name>
    <dbReference type="NCBI Taxonomy" id="461633"/>
    <lineage>
        <taxon>Eukaryota</taxon>
        <taxon>Viridiplantae</taxon>
        <taxon>Streptophyta</taxon>
        <taxon>Embryophyta</taxon>
        <taxon>Tracheophyta</taxon>
        <taxon>Spermatophyta</taxon>
        <taxon>Magnoliopsida</taxon>
        <taxon>Ranunculales</taxon>
        <taxon>Menispermaceae</taxon>
        <taxon>Menispermoideae</taxon>
        <taxon>Cissampelideae</taxon>
        <taxon>Stephania</taxon>
    </lineage>
</organism>
<dbReference type="PANTHER" id="PTHR46890:SF48">
    <property type="entry name" value="RNA-DIRECTED DNA POLYMERASE"/>
    <property type="match status" value="1"/>
</dbReference>
<keyword evidence="4" id="KW-1185">Reference proteome</keyword>
<dbReference type="EMBL" id="JBBNAE010000002">
    <property type="protein sequence ID" value="KAK9146665.1"/>
    <property type="molecule type" value="Genomic_DNA"/>
</dbReference>
<feature type="transmembrane region" description="Helical" evidence="1">
    <location>
        <begin position="150"/>
        <end position="166"/>
    </location>
</feature>
<accession>A0AAP0PM31</accession>
<dbReference type="InterPro" id="IPR052343">
    <property type="entry name" value="Retrotransposon-Effector_Assoc"/>
</dbReference>
<evidence type="ECO:0000259" key="2">
    <source>
        <dbReference type="PROSITE" id="PS50878"/>
    </source>
</evidence>